<dbReference type="EMBL" id="JAJOZI010000061">
    <property type="protein sequence ID" value="MCD7039063.1"/>
    <property type="molecule type" value="Genomic_DNA"/>
</dbReference>
<proteinExistence type="predicted"/>
<sequence>MQRSIVSTCFTHLYGTHHRWLLGLLRRRLNDRWDAADLAHDRVACNWRHAGISDPTASCNHLSRWLMSATYCRPIRPEERACR</sequence>
<evidence type="ECO:0000313" key="3">
    <source>
        <dbReference type="Proteomes" id="UP001154922"/>
    </source>
</evidence>
<accession>A0ABS8QTW8</accession>
<dbReference type="SUPFAM" id="SSF88946">
    <property type="entry name" value="Sigma2 domain of RNA polymerase sigma factors"/>
    <property type="match status" value="1"/>
</dbReference>
<evidence type="ECO:0000259" key="1">
    <source>
        <dbReference type="Pfam" id="PF04542"/>
    </source>
</evidence>
<protein>
    <recommendedName>
        <fullName evidence="1">RNA polymerase sigma-70 region 2 domain-containing protein</fullName>
    </recommendedName>
</protein>
<keyword evidence="3" id="KW-1185">Reference proteome</keyword>
<gene>
    <name evidence="2" type="ORF">LRQ20_12045</name>
</gene>
<evidence type="ECO:0000313" key="2">
    <source>
        <dbReference type="EMBL" id="MCD7039063.1"/>
    </source>
</evidence>
<dbReference type="Gene3D" id="1.10.1740.10">
    <property type="match status" value="1"/>
</dbReference>
<dbReference type="InterPro" id="IPR007627">
    <property type="entry name" value="RNA_pol_sigma70_r2"/>
</dbReference>
<name>A0ABS8QTW8_9PSED</name>
<dbReference type="InterPro" id="IPR013325">
    <property type="entry name" value="RNA_pol_sigma_r2"/>
</dbReference>
<dbReference type="Proteomes" id="UP001154922">
    <property type="component" value="Unassembled WGS sequence"/>
</dbReference>
<organism evidence="2 3">
    <name type="scientific">Pseudomonas petroselini</name>
    <dbReference type="NCBI Taxonomy" id="2899822"/>
    <lineage>
        <taxon>Bacteria</taxon>
        <taxon>Pseudomonadati</taxon>
        <taxon>Pseudomonadota</taxon>
        <taxon>Gammaproteobacteria</taxon>
        <taxon>Pseudomonadales</taxon>
        <taxon>Pseudomonadaceae</taxon>
        <taxon>Pseudomonas</taxon>
    </lineage>
</organism>
<feature type="domain" description="RNA polymerase sigma-70 region 2" evidence="1">
    <location>
        <begin position="13"/>
        <end position="66"/>
    </location>
</feature>
<dbReference type="RefSeq" id="WP_231808426.1">
    <property type="nucleotide sequence ID" value="NZ_JAJOZG010000149.1"/>
</dbReference>
<reference evidence="2 3" key="2">
    <citation type="journal article" date="2023" name="Plant Pathol.">
        <title>Dismantling and reorganizing Pseudomonas marginalis sensu#lato.</title>
        <authorList>
            <person name="Sawada H."/>
            <person name="Fujikawa T."/>
            <person name="Satou M."/>
        </authorList>
    </citation>
    <scope>NUCLEOTIDE SEQUENCE [LARGE SCALE GENOMIC DNA]</scope>
    <source>
        <strain evidence="2 3">MAFF 311096</strain>
    </source>
</reference>
<dbReference type="Pfam" id="PF04542">
    <property type="entry name" value="Sigma70_r2"/>
    <property type="match status" value="1"/>
</dbReference>
<reference evidence="2 3" key="1">
    <citation type="journal article" date="2022" name="Int. J. Syst. Evol. Microbiol.">
        <title>Pseudomonas petroselini sp. nov., a pathogen causing bacterial rot of parsley in Japan.</title>
        <authorList>
            <person name="Sawada H."/>
            <person name="Fujikawa T."/>
            <person name="Osada S."/>
            <person name="Satou M."/>
        </authorList>
    </citation>
    <scope>NUCLEOTIDE SEQUENCE [LARGE SCALE GENOMIC DNA]</scope>
    <source>
        <strain evidence="2 3">MAFF 311096</strain>
    </source>
</reference>
<comment type="caution">
    <text evidence="2">The sequence shown here is derived from an EMBL/GenBank/DDBJ whole genome shotgun (WGS) entry which is preliminary data.</text>
</comment>